<accession>A0ABV8HAB8</accession>
<dbReference type="Pfam" id="PF08495">
    <property type="entry name" value="FIST"/>
    <property type="match status" value="1"/>
</dbReference>
<dbReference type="PANTHER" id="PTHR40252:SF2">
    <property type="entry name" value="BLR0328 PROTEIN"/>
    <property type="match status" value="1"/>
</dbReference>
<dbReference type="Pfam" id="PF10442">
    <property type="entry name" value="FIST_C"/>
    <property type="match status" value="1"/>
</dbReference>
<reference evidence="4" key="1">
    <citation type="journal article" date="2019" name="Int. J. Syst. Evol. Microbiol.">
        <title>The Global Catalogue of Microorganisms (GCM) 10K type strain sequencing project: providing services to taxonomists for standard genome sequencing and annotation.</title>
        <authorList>
            <consortium name="The Broad Institute Genomics Platform"/>
            <consortium name="The Broad Institute Genome Sequencing Center for Infectious Disease"/>
            <person name="Wu L."/>
            <person name="Ma J."/>
        </authorList>
    </citation>
    <scope>NUCLEOTIDE SEQUENCE [LARGE SCALE GENOMIC DNA]</scope>
    <source>
        <strain evidence="4">CECT 9128</strain>
    </source>
</reference>
<feature type="domain" description="FIST C-domain" evidence="2">
    <location>
        <begin position="221"/>
        <end position="359"/>
    </location>
</feature>
<evidence type="ECO:0000313" key="3">
    <source>
        <dbReference type="EMBL" id="MFC4029044.1"/>
    </source>
</evidence>
<dbReference type="InterPro" id="IPR013702">
    <property type="entry name" value="FIST_domain_N"/>
</dbReference>
<protein>
    <submittedName>
        <fullName evidence="3">FIST signal transduction protein</fullName>
    </submittedName>
</protein>
<evidence type="ECO:0000259" key="1">
    <source>
        <dbReference type="SMART" id="SM00897"/>
    </source>
</evidence>
<dbReference type="SMART" id="SM00897">
    <property type="entry name" value="FIST"/>
    <property type="match status" value="1"/>
</dbReference>
<sequence length="379" mass="41797">MKVIQGLKTRNAAWKYTGESSKDDLKNPLVFIFGERKLLEDPEVIEDIRKEFPYPDLIFGTTAGEILGEKVTDNSIAVTLIQFEKSHFEVKTANILDYDKNGEALGFSLASQFSKKDLKHLFIISEGSYVNGSALIKGVEKFTKQEIILTGGLCGDGSRFEKTMASYNQNPKEGEIVMIGLYGETLEVSYASYGGWIPFGPERLITKSRDNVLIELDDLPALDLYSKYLGSKANKLPEAALLYPLNVKEKDDNFSLVRTILNIDKDNKSMILAGDIPEGAHAQLMMATVDGIAEGAAKAAADAMKNRSKNPQLALLVSCIGRKIVMDQRVEEEIEEVSEILGKQAHIAGFYSYGEIAPFSTSTACNLHNQTMTLTLISE</sequence>
<comment type="caution">
    <text evidence="3">The sequence shown here is derived from an EMBL/GenBank/DDBJ whole genome shotgun (WGS) entry which is preliminary data.</text>
</comment>
<name>A0ABV8HAB8_9FLAO</name>
<organism evidence="3 4">
    <name type="scientific">Zunongwangia endophytica</name>
    <dbReference type="NCBI Taxonomy" id="1808945"/>
    <lineage>
        <taxon>Bacteria</taxon>
        <taxon>Pseudomonadati</taxon>
        <taxon>Bacteroidota</taxon>
        <taxon>Flavobacteriia</taxon>
        <taxon>Flavobacteriales</taxon>
        <taxon>Flavobacteriaceae</taxon>
        <taxon>Zunongwangia</taxon>
    </lineage>
</organism>
<dbReference type="Proteomes" id="UP001595793">
    <property type="component" value="Unassembled WGS sequence"/>
</dbReference>
<evidence type="ECO:0000259" key="2">
    <source>
        <dbReference type="SMART" id="SM01204"/>
    </source>
</evidence>
<gene>
    <name evidence="3" type="ORF">ACFOS1_16595</name>
</gene>
<dbReference type="PANTHER" id="PTHR40252">
    <property type="entry name" value="BLR0328 PROTEIN"/>
    <property type="match status" value="1"/>
</dbReference>
<dbReference type="RefSeq" id="WP_290236755.1">
    <property type="nucleotide sequence ID" value="NZ_JAUFPZ010000002.1"/>
</dbReference>
<dbReference type="SMART" id="SM01204">
    <property type="entry name" value="FIST_C"/>
    <property type="match status" value="1"/>
</dbReference>
<evidence type="ECO:0000313" key="4">
    <source>
        <dbReference type="Proteomes" id="UP001595793"/>
    </source>
</evidence>
<feature type="domain" description="FIST" evidence="1">
    <location>
        <begin position="26"/>
        <end position="220"/>
    </location>
</feature>
<dbReference type="InterPro" id="IPR019494">
    <property type="entry name" value="FIST_C"/>
</dbReference>
<keyword evidence="4" id="KW-1185">Reference proteome</keyword>
<proteinExistence type="predicted"/>
<dbReference type="EMBL" id="JBHSAS010000012">
    <property type="protein sequence ID" value="MFC4029044.1"/>
    <property type="molecule type" value="Genomic_DNA"/>
</dbReference>